<dbReference type="InterPro" id="IPR017925">
    <property type="entry name" value="DHFR_CS"/>
</dbReference>
<dbReference type="EC" id="1.5.1.3" evidence="2"/>
<accession>A0A177WDK5</accession>
<dbReference type="GO" id="GO:0046452">
    <property type="term" value="P:dihydrofolate metabolic process"/>
    <property type="evidence" value="ECO:0007669"/>
    <property type="project" value="TreeGrafter"/>
</dbReference>
<dbReference type="PRINTS" id="PR00070">
    <property type="entry name" value="DHFR"/>
</dbReference>
<dbReference type="UniPathway" id="UPA00077">
    <property type="reaction ID" value="UER00158"/>
</dbReference>
<reference evidence="9 10" key="2">
    <citation type="submission" date="2016-05" db="EMBL/GenBank/DDBJ databases">
        <title>Lineage-specific infection strategies underlie the spectrum of fungal disease in amphibians.</title>
        <authorList>
            <person name="Cuomo C.A."/>
            <person name="Farrer R.A."/>
            <person name="James T."/>
            <person name="Longcore J."/>
            <person name="Birren B."/>
        </authorList>
    </citation>
    <scope>NUCLEOTIDE SEQUENCE [LARGE SCALE GENOMIC DNA]</scope>
    <source>
        <strain evidence="9 10">JEL423</strain>
    </source>
</reference>
<gene>
    <name evidence="9" type="ORF">BDEG_21811</name>
</gene>
<sequence>MTSVSFNLIVAATPDGGIGYNGDMPWRLPSDLDYFMRITTSFRRSSRAPLPYPSVSSAHELQTVTAHSDSQLNESVQANLNVVIMGRKTWFSIPKKFRPLQNRINVVLTSNESLKQEIVSESTPTSPVYVFSDFQEALASISTGKSPIGSIFVMGGSQLYQSALYNPQCQIVFLTRVERLASTLQDTESKNTAIQCDTFIPSIPTDTFRELGSKEIIEMLGPNVNLSQQSCGKFTFKHQVYVRNTSTLV</sequence>
<dbReference type="GO" id="GO:0005739">
    <property type="term" value="C:mitochondrion"/>
    <property type="evidence" value="ECO:0007669"/>
    <property type="project" value="TreeGrafter"/>
</dbReference>
<protein>
    <recommendedName>
        <fullName evidence="3">Dihydrofolate reductase</fullName>
        <ecNumber evidence="2">1.5.1.3</ecNumber>
    </recommendedName>
</protein>
<evidence type="ECO:0000256" key="3">
    <source>
        <dbReference type="ARBA" id="ARBA00018886"/>
    </source>
</evidence>
<dbReference type="GO" id="GO:0004146">
    <property type="term" value="F:dihydrofolate reductase activity"/>
    <property type="evidence" value="ECO:0007669"/>
    <property type="project" value="UniProtKB-EC"/>
</dbReference>
<dbReference type="InterPro" id="IPR012259">
    <property type="entry name" value="DHFR"/>
</dbReference>
<dbReference type="GO" id="GO:0050661">
    <property type="term" value="F:NADP binding"/>
    <property type="evidence" value="ECO:0007669"/>
    <property type="project" value="InterPro"/>
</dbReference>
<evidence type="ECO:0000259" key="8">
    <source>
        <dbReference type="PROSITE" id="PS51330"/>
    </source>
</evidence>
<evidence type="ECO:0000256" key="7">
    <source>
        <dbReference type="RuleBase" id="RU004474"/>
    </source>
</evidence>
<evidence type="ECO:0000313" key="10">
    <source>
        <dbReference type="Proteomes" id="UP000077115"/>
    </source>
</evidence>
<name>A0A177WDK5_BATDL</name>
<dbReference type="Gene3D" id="3.40.430.10">
    <property type="entry name" value="Dihydrofolate Reductase, subunit A"/>
    <property type="match status" value="1"/>
</dbReference>
<reference evidence="9 10" key="1">
    <citation type="submission" date="2006-10" db="EMBL/GenBank/DDBJ databases">
        <title>The Genome Sequence of Batrachochytrium dendrobatidis JEL423.</title>
        <authorList>
            <consortium name="The Broad Institute Genome Sequencing Platform"/>
            <person name="Birren B."/>
            <person name="Lander E."/>
            <person name="Galagan J."/>
            <person name="Cuomo C."/>
            <person name="Devon K."/>
            <person name="Jaffe D."/>
            <person name="Butler J."/>
            <person name="Alvarez P."/>
            <person name="Gnerre S."/>
            <person name="Grabherr M."/>
            <person name="Kleber M."/>
            <person name="Mauceli E."/>
            <person name="Brockman W."/>
            <person name="Young S."/>
            <person name="LaButti K."/>
            <person name="Sykes S."/>
            <person name="DeCaprio D."/>
            <person name="Crawford M."/>
            <person name="Koehrsen M."/>
            <person name="Engels R."/>
            <person name="Montgomery P."/>
            <person name="Pearson M."/>
            <person name="Howarth C."/>
            <person name="Larson L."/>
            <person name="White J."/>
            <person name="O'Leary S."/>
            <person name="Kodira C."/>
            <person name="Zeng Q."/>
            <person name="Yandava C."/>
            <person name="Alvarado L."/>
            <person name="Longcore J."/>
            <person name="James T."/>
        </authorList>
    </citation>
    <scope>NUCLEOTIDE SEQUENCE [LARGE SCALE GENOMIC DNA]</scope>
    <source>
        <strain evidence="9 10">JEL423</strain>
    </source>
</reference>
<evidence type="ECO:0000256" key="4">
    <source>
        <dbReference type="ARBA" id="ARBA00022563"/>
    </source>
</evidence>
<comment type="pathway">
    <text evidence="1">Cofactor biosynthesis; tetrahydrofolate biosynthesis; 5,6,7,8-tetrahydrofolate from 7,8-dihydrofolate: step 1/1.</text>
</comment>
<evidence type="ECO:0000256" key="6">
    <source>
        <dbReference type="ARBA" id="ARBA00023002"/>
    </source>
</evidence>
<keyword evidence="5" id="KW-0521">NADP</keyword>
<dbReference type="PANTHER" id="PTHR48069:SF3">
    <property type="entry name" value="DIHYDROFOLATE REDUCTASE"/>
    <property type="match status" value="1"/>
</dbReference>
<comment type="similarity">
    <text evidence="7">Belongs to the dihydrofolate reductase family.</text>
</comment>
<dbReference type="InterPro" id="IPR024072">
    <property type="entry name" value="DHFR-like_dom_sf"/>
</dbReference>
<feature type="domain" description="DHFR" evidence="8">
    <location>
        <begin position="5"/>
        <end position="243"/>
    </location>
</feature>
<dbReference type="PROSITE" id="PS00075">
    <property type="entry name" value="DHFR_1"/>
    <property type="match status" value="1"/>
</dbReference>
<dbReference type="Pfam" id="PF00186">
    <property type="entry name" value="DHFR_1"/>
    <property type="match status" value="2"/>
</dbReference>
<dbReference type="OrthoDB" id="414698at2759"/>
<keyword evidence="4" id="KW-0554">One-carbon metabolism</keyword>
<organism evidence="9 10">
    <name type="scientific">Batrachochytrium dendrobatidis (strain JEL423)</name>
    <dbReference type="NCBI Taxonomy" id="403673"/>
    <lineage>
        <taxon>Eukaryota</taxon>
        <taxon>Fungi</taxon>
        <taxon>Fungi incertae sedis</taxon>
        <taxon>Chytridiomycota</taxon>
        <taxon>Chytridiomycota incertae sedis</taxon>
        <taxon>Chytridiomycetes</taxon>
        <taxon>Rhizophydiales</taxon>
        <taxon>Rhizophydiales incertae sedis</taxon>
        <taxon>Batrachochytrium</taxon>
    </lineage>
</organism>
<dbReference type="PROSITE" id="PS51330">
    <property type="entry name" value="DHFR_2"/>
    <property type="match status" value="1"/>
</dbReference>
<dbReference type="GO" id="GO:0046654">
    <property type="term" value="P:tetrahydrofolate biosynthetic process"/>
    <property type="evidence" value="ECO:0007669"/>
    <property type="project" value="UniProtKB-UniPathway"/>
</dbReference>
<proteinExistence type="inferred from homology"/>
<dbReference type="CDD" id="cd00209">
    <property type="entry name" value="DHFR"/>
    <property type="match status" value="1"/>
</dbReference>
<evidence type="ECO:0000256" key="5">
    <source>
        <dbReference type="ARBA" id="ARBA00022857"/>
    </source>
</evidence>
<dbReference type="eggNOG" id="KOG1324">
    <property type="taxonomic scope" value="Eukaryota"/>
</dbReference>
<dbReference type="GO" id="GO:0046655">
    <property type="term" value="P:folic acid metabolic process"/>
    <property type="evidence" value="ECO:0007669"/>
    <property type="project" value="TreeGrafter"/>
</dbReference>
<dbReference type="InterPro" id="IPR001796">
    <property type="entry name" value="DHFR_dom"/>
</dbReference>
<keyword evidence="6" id="KW-0560">Oxidoreductase</keyword>
<dbReference type="PANTHER" id="PTHR48069">
    <property type="entry name" value="DIHYDROFOLATE REDUCTASE"/>
    <property type="match status" value="1"/>
</dbReference>
<dbReference type="EMBL" id="DS022301">
    <property type="protein sequence ID" value="OAJ37835.1"/>
    <property type="molecule type" value="Genomic_DNA"/>
</dbReference>
<evidence type="ECO:0000256" key="1">
    <source>
        <dbReference type="ARBA" id="ARBA00004903"/>
    </source>
</evidence>
<dbReference type="AlphaFoldDB" id="A0A177WDK5"/>
<dbReference type="Proteomes" id="UP000077115">
    <property type="component" value="Unassembled WGS sequence"/>
</dbReference>
<evidence type="ECO:0000256" key="2">
    <source>
        <dbReference type="ARBA" id="ARBA00012856"/>
    </source>
</evidence>
<dbReference type="STRING" id="403673.A0A177WDK5"/>
<evidence type="ECO:0000313" key="9">
    <source>
        <dbReference type="EMBL" id="OAJ37835.1"/>
    </source>
</evidence>
<dbReference type="SUPFAM" id="SSF53597">
    <property type="entry name" value="Dihydrofolate reductase-like"/>
    <property type="match status" value="1"/>
</dbReference>
<dbReference type="VEuPathDB" id="FungiDB:BDEG_21811"/>
<dbReference type="GO" id="GO:0006730">
    <property type="term" value="P:one-carbon metabolic process"/>
    <property type="evidence" value="ECO:0007669"/>
    <property type="project" value="UniProtKB-KW"/>
</dbReference>